<gene>
    <name evidence="1" type="ORF">AWM68_20055</name>
</gene>
<reference evidence="2" key="1">
    <citation type="submission" date="2016-01" db="EMBL/GenBank/DDBJ databases">
        <title>Draft genome of Chromobacterium sp. F49.</title>
        <authorList>
            <person name="Hong K.W."/>
        </authorList>
    </citation>
    <scope>NUCLEOTIDE SEQUENCE [LARGE SCALE GENOMIC DNA]</scope>
    <source>
        <strain evidence="2">P7IIIA</strain>
    </source>
</reference>
<protein>
    <submittedName>
        <fullName evidence="1">Uncharacterized protein</fullName>
    </submittedName>
</protein>
<dbReference type="EMBL" id="LRFC01000016">
    <property type="protein sequence ID" value="KZE66867.1"/>
    <property type="molecule type" value="Genomic_DNA"/>
</dbReference>
<dbReference type="AlphaFoldDB" id="A0A163RHB1"/>
<organism evidence="1 2">
    <name type="scientific">Fictibacillus phosphorivorans</name>
    <dbReference type="NCBI Taxonomy" id="1221500"/>
    <lineage>
        <taxon>Bacteria</taxon>
        <taxon>Bacillati</taxon>
        <taxon>Bacillota</taxon>
        <taxon>Bacilli</taxon>
        <taxon>Bacillales</taxon>
        <taxon>Fictibacillaceae</taxon>
        <taxon>Fictibacillus</taxon>
    </lineage>
</organism>
<dbReference type="OrthoDB" id="2617774at2"/>
<sequence>MKNQSVITCPYCGSELVQQLGEYYCDFCVMNVPERLVQRNHERISVRVRDFALEVYLGRTTPELITLSTFELLSLLKYARAERTSLYRYLNTFYKARKHGNTDEFKESEEYSGTEYEKITRKMFVLENIIRQRLGYVPHRITEGYLAKYVDFMKKDKHKPMVIRQQRNEERKA</sequence>
<dbReference type="RefSeq" id="WP_066240285.1">
    <property type="nucleotide sequence ID" value="NZ_LRFC01000016.1"/>
</dbReference>
<evidence type="ECO:0000313" key="2">
    <source>
        <dbReference type="Proteomes" id="UP000076567"/>
    </source>
</evidence>
<keyword evidence="2" id="KW-1185">Reference proteome</keyword>
<accession>A0A163RHB1</accession>
<comment type="caution">
    <text evidence="1">The sequence shown here is derived from an EMBL/GenBank/DDBJ whole genome shotgun (WGS) entry which is preliminary data.</text>
</comment>
<name>A0A163RHB1_9BACL</name>
<evidence type="ECO:0000313" key="1">
    <source>
        <dbReference type="EMBL" id="KZE66867.1"/>
    </source>
</evidence>
<proteinExistence type="predicted"/>
<dbReference type="Proteomes" id="UP000076567">
    <property type="component" value="Unassembled WGS sequence"/>
</dbReference>